<protein>
    <submittedName>
        <fullName evidence="1">Uncharacterized protein</fullName>
    </submittedName>
</protein>
<organism evidence="1 2">
    <name type="scientific">Sporosarcina ureae</name>
    <dbReference type="NCBI Taxonomy" id="1571"/>
    <lineage>
        <taxon>Bacteria</taxon>
        <taxon>Bacillati</taxon>
        <taxon>Bacillota</taxon>
        <taxon>Bacilli</taxon>
        <taxon>Bacillales</taxon>
        <taxon>Caryophanaceae</taxon>
        <taxon>Sporosarcina</taxon>
    </lineage>
</organism>
<accession>A0ABM6JSB2</accession>
<dbReference type="Proteomes" id="UP000192486">
    <property type="component" value="Chromosome"/>
</dbReference>
<gene>
    <name evidence="1" type="ORF">SporoS204_02315</name>
</gene>
<sequence>MLIKGEVIGDTFPYDSYDEKEILAHINRLFYRINRIHNVLCEAEWDHFGSGYASFVEFFCYRKEDCIVVEEKNGIREIEIKGIILDISRLASVAIMGEDVRYRTISIETNEEVSSGQGTILDDPTSLVVGAEVEILAIELRKALQEFDFNLLAAKEMSAPLSFKTKIPTIYRNERQYLVLDAIFYWED</sequence>
<name>A0ABM6JSB2_SPOUR</name>
<keyword evidence="2" id="KW-1185">Reference proteome</keyword>
<dbReference type="EMBL" id="CP015108">
    <property type="protein sequence ID" value="ARF13116.1"/>
    <property type="molecule type" value="Genomic_DNA"/>
</dbReference>
<evidence type="ECO:0000313" key="2">
    <source>
        <dbReference type="Proteomes" id="UP000192486"/>
    </source>
</evidence>
<proteinExistence type="predicted"/>
<reference evidence="1 2" key="1">
    <citation type="submission" date="2016-04" db="EMBL/GenBank/DDBJ databases">
        <title>Comparative Genomics and Epigenetics of Sporosarcina ureae.</title>
        <authorList>
            <person name="Oliver A.S."/>
            <person name="Cooper K.K."/>
        </authorList>
    </citation>
    <scope>NUCLEOTIDE SEQUENCE [LARGE SCALE GENOMIC DNA]</scope>
    <source>
        <strain evidence="1 2">S204</strain>
    </source>
</reference>
<evidence type="ECO:0000313" key="1">
    <source>
        <dbReference type="EMBL" id="ARF13116.1"/>
    </source>
</evidence>